<keyword evidence="2" id="KW-0805">Transcription regulation</keyword>
<gene>
    <name evidence="6" type="ORF">Wenmar_00469</name>
</gene>
<name>A0A0D0PI78_9RHOB</name>
<dbReference type="GO" id="GO:0006351">
    <property type="term" value="P:DNA-templated transcription"/>
    <property type="evidence" value="ECO:0007669"/>
    <property type="project" value="TreeGrafter"/>
</dbReference>
<reference evidence="6 7" key="1">
    <citation type="submission" date="2013-01" db="EMBL/GenBank/DDBJ databases">
        <authorList>
            <person name="Fiebig A."/>
            <person name="Goeker M."/>
            <person name="Klenk H.-P.P."/>
        </authorList>
    </citation>
    <scope>NUCLEOTIDE SEQUENCE [LARGE SCALE GENOMIC DNA]</scope>
    <source>
        <strain evidence="6 7">DSM 24838</strain>
    </source>
</reference>
<dbReference type="InterPro" id="IPR036388">
    <property type="entry name" value="WH-like_DNA-bd_sf"/>
</dbReference>
<sequence length="291" mass="31287">MTDPDWRHLPPLSALRAFEAAARLGSFAAAARALSVTPPAVAQQVRGLESGLGVPLFRKAGRGQALTEAGERLSRALSEGFATIAAGVEDLRQGERRRGLRISTTPAFAQISLLPRLSRFWARHPDIAVSLVPDARPVELEREGFDLAVRTGPGDWPGVKAIPLLRSRMLVVAAPTLAARGLALGESPWLFDAGNGMERGWLRGAGLDPDRLQIRGLDDAGLTAARSGYGLCFASEEVAGPDLAAGTLVEVPFPGLPVFRYWVVLPDGPRRPAVDTFVRWLTAEFARDCRD</sequence>
<dbReference type="Pfam" id="PF00126">
    <property type="entry name" value="HTH_1"/>
    <property type="match status" value="1"/>
</dbReference>
<dbReference type="InterPro" id="IPR058163">
    <property type="entry name" value="LysR-type_TF_proteobact-type"/>
</dbReference>
<dbReference type="RefSeq" id="WP_047772132.1">
    <property type="nucleotide sequence ID" value="NZ_KN848371.1"/>
</dbReference>
<dbReference type="GO" id="GO:0043565">
    <property type="term" value="F:sequence-specific DNA binding"/>
    <property type="evidence" value="ECO:0007669"/>
    <property type="project" value="TreeGrafter"/>
</dbReference>
<dbReference type="PANTHER" id="PTHR30537:SF74">
    <property type="entry name" value="HTH-TYPE TRANSCRIPTIONAL REGULATOR TRPI"/>
    <property type="match status" value="1"/>
</dbReference>
<accession>A0A0D0PI78</accession>
<dbReference type="PANTHER" id="PTHR30537">
    <property type="entry name" value="HTH-TYPE TRANSCRIPTIONAL REGULATOR"/>
    <property type="match status" value="1"/>
</dbReference>
<evidence type="ECO:0000256" key="3">
    <source>
        <dbReference type="ARBA" id="ARBA00023125"/>
    </source>
</evidence>
<dbReference type="InterPro" id="IPR005119">
    <property type="entry name" value="LysR_subst-bd"/>
</dbReference>
<dbReference type="Gene3D" id="1.10.10.10">
    <property type="entry name" value="Winged helix-like DNA-binding domain superfamily/Winged helix DNA-binding domain"/>
    <property type="match status" value="1"/>
</dbReference>
<dbReference type="Pfam" id="PF03466">
    <property type="entry name" value="LysR_substrate"/>
    <property type="match status" value="1"/>
</dbReference>
<dbReference type="Proteomes" id="UP000035100">
    <property type="component" value="Unassembled WGS sequence"/>
</dbReference>
<dbReference type="eggNOG" id="COG0583">
    <property type="taxonomic scope" value="Bacteria"/>
</dbReference>
<comment type="similarity">
    <text evidence="1">Belongs to the LysR transcriptional regulatory family.</text>
</comment>
<dbReference type="OrthoDB" id="7328368at2"/>
<dbReference type="InterPro" id="IPR036390">
    <property type="entry name" value="WH_DNA-bd_sf"/>
</dbReference>
<protein>
    <submittedName>
        <fullName evidence="6">Transcriptional regulator</fullName>
    </submittedName>
</protein>
<evidence type="ECO:0000256" key="1">
    <source>
        <dbReference type="ARBA" id="ARBA00009437"/>
    </source>
</evidence>
<dbReference type="SUPFAM" id="SSF53850">
    <property type="entry name" value="Periplasmic binding protein-like II"/>
    <property type="match status" value="1"/>
</dbReference>
<evidence type="ECO:0000259" key="5">
    <source>
        <dbReference type="PROSITE" id="PS50931"/>
    </source>
</evidence>
<dbReference type="AlphaFoldDB" id="A0A0D0PI78"/>
<dbReference type="EMBL" id="AONG01000003">
    <property type="protein sequence ID" value="KIQ71091.1"/>
    <property type="molecule type" value="Genomic_DNA"/>
</dbReference>
<dbReference type="InterPro" id="IPR000847">
    <property type="entry name" value="LysR_HTH_N"/>
</dbReference>
<evidence type="ECO:0000256" key="2">
    <source>
        <dbReference type="ARBA" id="ARBA00023015"/>
    </source>
</evidence>
<keyword evidence="3" id="KW-0238">DNA-binding</keyword>
<comment type="caution">
    <text evidence="6">The sequence shown here is derived from an EMBL/GenBank/DDBJ whole genome shotgun (WGS) entry which is preliminary data.</text>
</comment>
<keyword evidence="4" id="KW-0804">Transcription</keyword>
<evidence type="ECO:0000256" key="4">
    <source>
        <dbReference type="ARBA" id="ARBA00023163"/>
    </source>
</evidence>
<organism evidence="6 7">
    <name type="scientific">Wenxinia marina DSM 24838</name>
    <dbReference type="NCBI Taxonomy" id="1123501"/>
    <lineage>
        <taxon>Bacteria</taxon>
        <taxon>Pseudomonadati</taxon>
        <taxon>Pseudomonadota</taxon>
        <taxon>Alphaproteobacteria</taxon>
        <taxon>Rhodobacterales</taxon>
        <taxon>Roseobacteraceae</taxon>
        <taxon>Wenxinia</taxon>
    </lineage>
</organism>
<dbReference type="STRING" id="1123501.Wenmar_00469"/>
<dbReference type="PATRIC" id="fig|1123501.6.peg.528"/>
<dbReference type="GO" id="GO:0003700">
    <property type="term" value="F:DNA-binding transcription factor activity"/>
    <property type="evidence" value="ECO:0007669"/>
    <property type="project" value="InterPro"/>
</dbReference>
<dbReference type="PROSITE" id="PS50931">
    <property type="entry name" value="HTH_LYSR"/>
    <property type="match status" value="1"/>
</dbReference>
<feature type="domain" description="HTH lysR-type" evidence="5">
    <location>
        <begin position="10"/>
        <end position="67"/>
    </location>
</feature>
<dbReference type="SUPFAM" id="SSF46785">
    <property type="entry name" value="Winged helix' DNA-binding domain"/>
    <property type="match status" value="1"/>
</dbReference>
<dbReference type="Gene3D" id="3.40.190.10">
    <property type="entry name" value="Periplasmic binding protein-like II"/>
    <property type="match status" value="2"/>
</dbReference>
<dbReference type="PRINTS" id="PR00039">
    <property type="entry name" value="HTHLYSR"/>
</dbReference>
<evidence type="ECO:0000313" key="6">
    <source>
        <dbReference type="EMBL" id="KIQ71091.1"/>
    </source>
</evidence>
<keyword evidence="7" id="KW-1185">Reference proteome</keyword>
<proteinExistence type="inferred from homology"/>
<evidence type="ECO:0000313" key="7">
    <source>
        <dbReference type="Proteomes" id="UP000035100"/>
    </source>
</evidence>